<keyword evidence="5" id="KW-1185">Reference proteome</keyword>
<dbReference type="NCBIfam" id="TIGR02823">
    <property type="entry name" value="oxido_YhdH"/>
    <property type="match status" value="1"/>
</dbReference>
<evidence type="ECO:0000259" key="1">
    <source>
        <dbReference type="SMART" id="SM00829"/>
    </source>
</evidence>
<dbReference type="SUPFAM" id="SSF50129">
    <property type="entry name" value="GroES-like"/>
    <property type="match status" value="1"/>
</dbReference>
<dbReference type="InterPro" id="IPR014188">
    <property type="entry name" value="Acrylyl-CoA_reductase_AcuI"/>
</dbReference>
<dbReference type="InterPro" id="IPR051397">
    <property type="entry name" value="Zn-ADH-like_protein"/>
</dbReference>
<dbReference type="CDD" id="cd05280">
    <property type="entry name" value="MDR_yhdh_yhfp"/>
    <property type="match status" value="1"/>
</dbReference>
<evidence type="ECO:0000313" key="5">
    <source>
        <dbReference type="Proteomes" id="UP000626180"/>
    </source>
</evidence>
<keyword evidence="3" id="KW-0560">Oxidoreductase</keyword>
<evidence type="ECO:0000313" key="4">
    <source>
        <dbReference type="Proteomes" id="UP000250443"/>
    </source>
</evidence>
<dbReference type="EMBL" id="JADMCD010000018">
    <property type="protein sequence ID" value="MBF8643551.1"/>
    <property type="molecule type" value="Genomic_DNA"/>
</dbReference>
<evidence type="ECO:0000313" key="2">
    <source>
        <dbReference type="EMBL" id="MBF8643551.1"/>
    </source>
</evidence>
<organism evidence="3 4">
    <name type="scientific">Pseudomonas luteola</name>
    <dbReference type="NCBI Taxonomy" id="47886"/>
    <lineage>
        <taxon>Bacteria</taxon>
        <taxon>Pseudomonadati</taxon>
        <taxon>Pseudomonadota</taxon>
        <taxon>Gammaproteobacteria</taxon>
        <taxon>Pseudomonadales</taxon>
        <taxon>Pseudomonadaceae</taxon>
        <taxon>Pseudomonas</taxon>
    </lineage>
</organism>
<dbReference type="Gene3D" id="3.40.50.720">
    <property type="entry name" value="NAD(P)-binding Rossmann-like Domain"/>
    <property type="match status" value="1"/>
</dbReference>
<dbReference type="Pfam" id="PF00107">
    <property type="entry name" value="ADH_zinc_N"/>
    <property type="match status" value="1"/>
</dbReference>
<dbReference type="InterPro" id="IPR013154">
    <property type="entry name" value="ADH-like_N"/>
</dbReference>
<accession>A0A2X2CJ26</accession>
<reference evidence="3 4" key="1">
    <citation type="submission" date="2018-06" db="EMBL/GenBank/DDBJ databases">
        <authorList>
            <consortium name="Pathogen Informatics"/>
            <person name="Doyle S."/>
        </authorList>
    </citation>
    <scope>NUCLEOTIDE SEQUENCE [LARGE SCALE GENOMIC DNA]</scope>
    <source>
        <strain evidence="3 4">NCTC11842</strain>
    </source>
</reference>
<sequence>MDTFKALWITEGPHGAFQQELIQRRIDELPAGEVLIKVCYSSLNYKDALSAIGNRGVTRRYPHTPGIDAAGIVVESQSDEFKEGDEVIVTGYDLGMDTPGGFGQYIRVPAAWVIKRPEALSLREAMTLGTAGLTAGLCIDKLEHAGLVPEAGTVLVTGACGGVGSLAIKLLSKLGYRVAASTGKLEQAEFLHHLGAQQILDRATVLDGIEKPLLKEQWAGAVDTVGGDILFNIVKSLSYGASVASCGLTAGSGFKASVFPFILRGVNLLGVDSVELPLSVKAAMWEKLSAEWRLEGLDEITREVPLDDLPGTINQMLAGKMIGRALVNLQ</sequence>
<name>A0A2X2CJ26_PSELU</name>
<dbReference type="EC" id="1.6.5.-" evidence="3"/>
<dbReference type="Proteomes" id="UP000626180">
    <property type="component" value="Unassembled WGS sequence"/>
</dbReference>
<dbReference type="InterPro" id="IPR013149">
    <property type="entry name" value="ADH-like_C"/>
</dbReference>
<reference evidence="2 5" key="2">
    <citation type="submission" date="2020-10" db="EMBL/GenBank/DDBJ databases">
        <title>Genome sequences of Pseudomonas isolates.</title>
        <authorList>
            <person name="Wessels L."/>
            <person name="Reich F."/>
            <person name="Hammerl J."/>
        </authorList>
    </citation>
    <scope>NUCLEOTIDE SEQUENCE [LARGE SCALE GENOMIC DNA]</scope>
    <source>
        <strain evidence="2 5">20-MO00624-0</strain>
    </source>
</reference>
<proteinExistence type="predicted"/>
<dbReference type="SUPFAM" id="SSF51735">
    <property type="entry name" value="NAD(P)-binding Rossmann-fold domains"/>
    <property type="match status" value="1"/>
</dbReference>
<dbReference type="InterPro" id="IPR036291">
    <property type="entry name" value="NAD(P)-bd_dom_sf"/>
</dbReference>
<dbReference type="Proteomes" id="UP000250443">
    <property type="component" value="Unassembled WGS sequence"/>
</dbReference>
<dbReference type="RefSeq" id="WP_010794852.1">
    <property type="nucleotide sequence ID" value="NZ_CP069262.1"/>
</dbReference>
<dbReference type="InterPro" id="IPR020843">
    <property type="entry name" value="ER"/>
</dbReference>
<feature type="domain" description="Enoyl reductase (ER)" evidence="1">
    <location>
        <begin position="12"/>
        <end position="327"/>
    </location>
</feature>
<dbReference type="InterPro" id="IPR011032">
    <property type="entry name" value="GroES-like_sf"/>
</dbReference>
<dbReference type="SMART" id="SM00829">
    <property type="entry name" value="PKS_ER"/>
    <property type="match status" value="1"/>
</dbReference>
<dbReference type="Gene3D" id="3.90.180.10">
    <property type="entry name" value="Medium-chain alcohol dehydrogenases, catalytic domain"/>
    <property type="match status" value="1"/>
</dbReference>
<evidence type="ECO:0000313" key="3">
    <source>
        <dbReference type="EMBL" id="SPZ08167.1"/>
    </source>
</evidence>
<protein>
    <submittedName>
        <fullName evidence="2 3">Oxidoreductase</fullName>
        <ecNumber evidence="3">1.6.5.-</ecNumber>
    </submittedName>
</protein>
<dbReference type="PANTHER" id="PTHR43677:SF1">
    <property type="entry name" value="ACRYLYL-COA REDUCTASE ACUI-RELATED"/>
    <property type="match status" value="1"/>
</dbReference>
<dbReference type="GO" id="GO:0043957">
    <property type="term" value="F:acryloyl-CoA reductase (NADPH) activity"/>
    <property type="evidence" value="ECO:0007669"/>
    <property type="project" value="TreeGrafter"/>
</dbReference>
<dbReference type="EMBL" id="UAUF01000012">
    <property type="protein sequence ID" value="SPZ08167.1"/>
    <property type="molecule type" value="Genomic_DNA"/>
</dbReference>
<dbReference type="PANTHER" id="PTHR43677">
    <property type="entry name" value="SHORT-CHAIN DEHYDROGENASE/REDUCTASE"/>
    <property type="match status" value="1"/>
</dbReference>
<gene>
    <name evidence="3" type="primary">yhfP</name>
    <name evidence="2" type="ORF">IRZ65_23085</name>
    <name evidence="3" type="ORF">NCTC11842_02647</name>
</gene>
<dbReference type="AlphaFoldDB" id="A0A2X2CJ26"/>
<dbReference type="Pfam" id="PF08240">
    <property type="entry name" value="ADH_N"/>
    <property type="match status" value="1"/>
</dbReference>